<evidence type="ECO:0000313" key="3">
    <source>
        <dbReference type="Proteomes" id="UP000027986"/>
    </source>
</evidence>
<feature type="compositionally biased region" description="Low complexity" evidence="1">
    <location>
        <begin position="74"/>
        <end position="107"/>
    </location>
</feature>
<protein>
    <recommendedName>
        <fullName evidence="4">Lipoprotein</fullName>
    </recommendedName>
</protein>
<dbReference type="KEGG" id="dni:HX89_03685"/>
<dbReference type="GeneID" id="41840315"/>
<dbReference type="Proteomes" id="UP000027986">
    <property type="component" value="Chromosome"/>
</dbReference>
<gene>
    <name evidence="2" type="ORF">HX89_03685</name>
</gene>
<dbReference type="AlphaFoldDB" id="A0A075JE59"/>
<dbReference type="OrthoDB" id="4870685at2"/>
<name>A0A075JE59_9MICO</name>
<evidence type="ECO:0008006" key="4">
    <source>
        <dbReference type="Google" id="ProtNLM"/>
    </source>
</evidence>
<dbReference type="HOGENOM" id="CLU_1088704_0_0_11"/>
<organism evidence="2 3">
    <name type="scientific">Dermacoccus nishinomiyaensis</name>
    <dbReference type="NCBI Taxonomy" id="1274"/>
    <lineage>
        <taxon>Bacteria</taxon>
        <taxon>Bacillati</taxon>
        <taxon>Actinomycetota</taxon>
        <taxon>Actinomycetes</taxon>
        <taxon>Micrococcales</taxon>
        <taxon>Dermacoccaceae</taxon>
        <taxon>Dermacoccus</taxon>
    </lineage>
</organism>
<dbReference type="RefSeq" id="WP_038567068.1">
    <property type="nucleotide sequence ID" value="NZ_CP008889.1"/>
</dbReference>
<reference evidence="2 3" key="1">
    <citation type="submission" date="2014-07" db="EMBL/GenBank/DDBJ databases">
        <title>Genome Sequencing of Dermacoccus nishinomiyaensis.</title>
        <authorList>
            <person name="Hong K.W."/>
            <person name="Chan K.G."/>
        </authorList>
    </citation>
    <scope>NUCLEOTIDE SEQUENCE [LARGE SCALE GENOMIC DNA]</scope>
    <source>
        <strain evidence="2 3">M25</strain>
    </source>
</reference>
<evidence type="ECO:0000256" key="1">
    <source>
        <dbReference type="SAM" id="MobiDB-lite"/>
    </source>
</evidence>
<dbReference type="eggNOG" id="ENOG503289W">
    <property type="taxonomic scope" value="Bacteria"/>
</dbReference>
<sequence length="255" mass="26139">MPDAPTPAAVLPDDGATARRGLAGRHLAPRGVAAIALVAAVTTAVSGCGDDSTADASTSTIAPSDMSRIAAGNTPRSSSTDPSTSLRSAASSAPATSRSASVAPSAPGTTSKASAATVVIPDAAKAHTRDGAKTFVKFYWETLDVLAAKPQPDALRYLSQPECATCQLQITGLSDLLREGAHIETNQRRLDHWAVRADSVDDSVVVTFRQSDRGNFKVGADGSRKQFAPNNLGVAARADWTAGGWRIGAAGADKS</sequence>
<evidence type="ECO:0000313" key="2">
    <source>
        <dbReference type="EMBL" id="AIF40199.1"/>
    </source>
</evidence>
<proteinExistence type="predicted"/>
<keyword evidence="3" id="KW-1185">Reference proteome</keyword>
<dbReference type="EMBL" id="CP008889">
    <property type="protein sequence ID" value="AIF40199.1"/>
    <property type="molecule type" value="Genomic_DNA"/>
</dbReference>
<accession>A0A075JE59</accession>
<feature type="region of interest" description="Disordered" evidence="1">
    <location>
        <begin position="47"/>
        <end position="114"/>
    </location>
</feature>